<gene>
    <name evidence="1" type="ORF">C8N47_10912</name>
</gene>
<reference evidence="1 2" key="1">
    <citation type="submission" date="2018-04" db="EMBL/GenBank/DDBJ databases">
        <title>Genomic Encyclopedia of Archaeal and Bacterial Type Strains, Phase II (KMG-II): from individual species to whole genera.</title>
        <authorList>
            <person name="Goeker M."/>
        </authorList>
    </citation>
    <scope>NUCLEOTIDE SEQUENCE [LARGE SCALE GENOMIC DNA]</scope>
    <source>
        <strain evidence="1 2">DSM 28823</strain>
    </source>
</reference>
<evidence type="ECO:0000313" key="1">
    <source>
        <dbReference type="EMBL" id="PTN08278.1"/>
    </source>
</evidence>
<evidence type="ECO:0000313" key="2">
    <source>
        <dbReference type="Proteomes" id="UP000243525"/>
    </source>
</evidence>
<dbReference type="AlphaFoldDB" id="A0A2T5C0X0"/>
<sequence>MNYSQNAFAYNDHFARQQRVRDILKINEMKKLIIALGFLLAACCFGEQTAQAQIVDGAFQRTDISRKKPMAFPHLREADVMWSKKIWRIIDLREKMNQVLYFPTIETEGRNNLINLLLKNIEDGLLTAYDARYDDEFKIPMTYQQVKEAFGATTRTRRVRNLTTGEFEDKTIEGEIRGEEIMQIMIKEEWFFDKQTSTMNVRIIGLCPIQEYYRDEDINRENVQRRQVFWVYYPEARELLAGNAVMNTHNTAYNMSFDDLFIKRRFNSYVVKESNVYNNRAISQYLTGLDAMHESKRIEQQIFNWEQDLWEY</sequence>
<dbReference type="InterPro" id="IPR019847">
    <property type="entry name" value="Gliding_motility_assoc_GldN"/>
</dbReference>
<organism evidence="1 2">
    <name type="scientific">Mangrovibacterium marinum</name>
    <dbReference type="NCBI Taxonomy" id="1639118"/>
    <lineage>
        <taxon>Bacteria</taxon>
        <taxon>Pseudomonadati</taxon>
        <taxon>Bacteroidota</taxon>
        <taxon>Bacteroidia</taxon>
        <taxon>Marinilabiliales</taxon>
        <taxon>Prolixibacteraceae</taxon>
        <taxon>Mangrovibacterium</taxon>
    </lineage>
</organism>
<comment type="caution">
    <text evidence="1">The sequence shown here is derived from an EMBL/GenBank/DDBJ whole genome shotgun (WGS) entry which is preliminary data.</text>
</comment>
<dbReference type="Proteomes" id="UP000243525">
    <property type="component" value="Unassembled WGS sequence"/>
</dbReference>
<dbReference type="EMBL" id="QAAD01000009">
    <property type="protein sequence ID" value="PTN08278.1"/>
    <property type="molecule type" value="Genomic_DNA"/>
</dbReference>
<keyword evidence="2" id="KW-1185">Reference proteome</keyword>
<protein>
    <submittedName>
        <fullName evidence="1">Protein involved in gliding motility GldN</fullName>
    </submittedName>
</protein>
<name>A0A2T5C0X0_9BACT</name>
<proteinExistence type="predicted"/>
<dbReference type="NCBIfam" id="TIGR03523">
    <property type="entry name" value="GldN"/>
    <property type="match status" value="1"/>
</dbReference>
<accession>A0A2T5C0X0</accession>
<dbReference type="Pfam" id="PF19841">
    <property type="entry name" value="GldN"/>
    <property type="match status" value="1"/>
</dbReference>